<dbReference type="InterPro" id="IPR043129">
    <property type="entry name" value="ATPase_NBD"/>
</dbReference>
<reference evidence="3" key="1">
    <citation type="submission" date="2023-06" db="EMBL/GenBank/DDBJ databases">
        <title>SYSU T00b26.</title>
        <authorList>
            <person name="Gao L."/>
            <person name="Fang B.-Z."/>
            <person name="Li W.-J."/>
        </authorList>
    </citation>
    <scope>NUCLEOTIDE SEQUENCE</scope>
    <source>
        <strain evidence="3">SYSU T00b26</strain>
    </source>
</reference>
<dbReference type="InterPro" id="IPR036390">
    <property type="entry name" value="WH_DNA-bd_sf"/>
</dbReference>
<dbReference type="EMBL" id="JAUHPV010000003">
    <property type="protein sequence ID" value="MDN4472424.1"/>
    <property type="molecule type" value="Genomic_DNA"/>
</dbReference>
<dbReference type="InterPro" id="IPR036388">
    <property type="entry name" value="WH-like_DNA-bd_sf"/>
</dbReference>
<evidence type="ECO:0000313" key="4">
    <source>
        <dbReference type="Proteomes" id="UP001172738"/>
    </source>
</evidence>
<gene>
    <name evidence="3" type="ORF">QQX04_05395</name>
</gene>
<name>A0ABT8FZV1_9MICO</name>
<comment type="similarity">
    <text evidence="1">Belongs to the ROK (NagC/XylR) family.</text>
</comment>
<feature type="domain" description="HTH marR-type" evidence="2">
    <location>
        <begin position="15"/>
        <end position="56"/>
    </location>
</feature>
<dbReference type="PANTHER" id="PTHR18964">
    <property type="entry name" value="ROK (REPRESSOR, ORF, KINASE) FAMILY"/>
    <property type="match status" value="1"/>
</dbReference>
<dbReference type="InterPro" id="IPR000600">
    <property type="entry name" value="ROK"/>
</dbReference>
<accession>A0ABT8FZV1</accession>
<sequence length="384" mass="40157">MTAPVDGSYGSDMSLAALTSILMHGPVSRTELTARLGGSQPTMTRAVKPLLDRGLVLETEDQLEGPGRPSRPLVGSPGAQRFVGVKVTGDEVFAVSTDLLAQEIAHTTMALRSHDPVDVAATIAEAVHALASAEELECVGVALGGSAVDGRTVTRAPFLDWRDVPLADMLEPLVAVPVVVDNDITALTAGEHWFGVARGERDFAVVTIGAGVGLGLVRDDRVVRTHDMGLGTAGHVPLDPTGPRCFLGHRGCSTAMLTIPSIEAQASVALHRDLTFDEIVALAREGEPVALDILTAAGTSLGRLIAMVANIAMVDVIVISGDGLAVRDIAEEALLTQLAAERDPEATPLDLRIDPEGFTRWARGAATVAIQWSLPRLLAAPAAR</sequence>
<protein>
    <submittedName>
        <fullName evidence="3">ROK family transcriptional regulator</fullName>
    </submittedName>
</protein>
<dbReference type="SUPFAM" id="SSF53067">
    <property type="entry name" value="Actin-like ATPase domain"/>
    <property type="match status" value="1"/>
</dbReference>
<dbReference type="Gene3D" id="1.10.10.10">
    <property type="entry name" value="Winged helix-like DNA-binding domain superfamily/Winged helix DNA-binding domain"/>
    <property type="match status" value="1"/>
</dbReference>
<evidence type="ECO:0000259" key="2">
    <source>
        <dbReference type="Pfam" id="PF01047"/>
    </source>
</evidence>
<dbReference type="InterPro" id="IPR000835">
    <property type="entry name" value="HTH_MarR-typ"/>
</dbReference>
<dbReference type="Gene3D" id="3.30.420.40">
    <property type="match status" value="2"/>
</dbReference>
<dbReference type="Proteomes" id="UP001172738">
    <property type="component" value="Unassembled WGS sequence"/>
</dbReference>
<evidence type="ECO:0000313" key="3">
    <source>
        <dbReference type="EMBL" id="MDN4472424.1"/>
    </source>
</evidence>
<organism evidence="3 4">
    <name type="scientific">Demequina zhanjiangensis</name>
    <dbReference type="NCBI Taxonomy" id="3051659"/>
    <lineage>
        <taxon>Bacteria</taxon>
        <taxon>Bacillati</taxon>
        <taxon>Actinomycetota</taxon>
        <taxon>Actinomycetes</taxon>
        <taxon>Micrococcales</taxon>
        <taxon>Demequinaceae</taxon>
        <taxon>Demequina</taxon>
    </lineage>
</organism>
<dbReference type="Pfam" id="PF01047">
    <property type="entry name" value="MarR"/>
    <property type="match status" value="1"/>
</dbReference>
<evidence type="ECO:0000256" key="1">
    <source>
        <dbReference type="ARBA" id="ARBA00006479"/>
    </source>
</evidence>
<comment type="caution">
    <text evidence="3">The sequence shown here is derived from an EMBL/GenBank/DDBJ whole genome shotgun (WGS) entry which is preliminary data.</text>
</comment>
<proteinExistence type="inferred from homology"/>
<dbReference type="RefSeq" id="WP_301126986.1">
    <property type="nucleotide sequence ID" value="NZ_JAUHPV010000003.1"/>
</dbReference>
<dbReference type="PANTHER" id="PTHR18964:SF149">
    <property type="entry name" value="BIFUNCTIONAL UDP-N-ACETYLGLUCOSAMINE 2-EPIMERASE_N-ACETYLMANNOSAMINE KINASE"/>
    <property type="match status" value="1"/>
</dbReference>
<dbReference type="SUPFAM" id="SSF46785">
    <property type="entry name" value="Winged helix' DNA-binding domain"/>
    <property type="match status" value="1"/>
</dbReference>
<keyword evidence="4" id="KW-1185">Reference proteome</keyword>
<dbReference type="Pfam" id="PF00480">
    <property type="entry name" value="ROK"/>
    <property type="match status" value="1"/>
</dbReference>